<evidence type="ECO:0000259" key="13">
    <source>
        <dbReference type="Pfam" id="PF00133"/>
    </source>
</evidence>
<dbReference type="GO" id="GO:0005524">
    <property type="term" value="F:ATP binding"/>
    <property type="evidence" value="ECO:0007669"/>
    <property type="project" value="UniProtKB-KW"/>
</dbReference>
<dbReference type="SUPFAM" id="SSF52374">
    <property type="entry name" value="Nucleotidylyl transferase"/>
    <property type="match status" value="1"/>
</dbReference>
<dbReference type="AlphaFoldDB" id="A0A0L0DAB6"/>
<feature type="compositionally biased region" description="Basic residues" evidence="11">
    <location>
        <begin position="275"/>
        <end position="289"/>
    </location>
</feature>
<proteinExistence type="inferred from homology"/>
<evidence type="ECO:0000256" key="9">
    <source>
        <dbReference type="ARBA" id="ARBA00048359"/>
    </source>
</evidence>
<dbReference type="GO" id="GO:0006428">
    <property type="term" value="P:isoleucyl-tRNA aminoacylation"/>
    <property type="evidence" value="ECO:0007669"/>
    <property type="project" value="InterPro"/>
</dbReference>
<dbReference type="Gene3D" id="3.40.50.620">
    <property type="entry name" value="HUPs"/>
    <property type="match status" value="2"/>
</dbReference>
<dbReference type="EC" id="6.1.1.5" evidence="2"/>
<comment type="catalytic activity">
    <reaction evidence="9">
        <text>tRNA(Ile) + L-isoleucine + ATP = L-isoleucyl-tRNA(Ile) + AMP + diphosphate</text>
        <dbReference type="Rhea" id="RHEA:11060"/>
        <dbReference type="Rhea" id="RHEA-COMP:9666"/>
        <dbReference type="Rhea" id="RHEA-COMP:9695"/>
        <dbReference type="ChEBI" id="CHEBI:30616"/>
        <dbReference type="ChEBI" id="CHEBI:33019"/>
        <dbReference type="ChEBI" id="CHEBI:58045"/>
        <dbReference type="ChEBI" id="CHEBI:78442"/>
        <dbReference type="ChEBI" id="CHEBI:78528"/>
        <dbReference type="ChEBI" id="CHEBI:456215"/>
        <dbReference type="EC" id="6.1.1.5"/>
    </reaction>
</comment>
<evidence type="ECO:0000256" key="3">
    <source>
        <dbReference type="ARBA" id="ARBA00022598"/>
    </source>
</evidence>
<evidence type="ECO:0000256" key="6">
    <source>
        <dbReference type="ARBA" id="ARBA00022917"/>
    </source>
</evidence>
<evidence type="ECO:0000256" key="4">
    <source>
        <dbReference type="ARBA" id="ARBA00022741"/>
    </source>
</evidence>
<feature type="domain" description="Aminoacyl-tRNA synthetase class Ia" evidence="13">
    <location>
        <begin position="22"/>
        <end position="677"/>
    </location>
</feature>
<evidence type="ECO:0000259" key="14">
    <source>
        <dbReference type="Pfam" id="PF08264"/>
    </source>
</evidence>
<dbReference type="PANTHER" id="PTHR42780">
    <property type="entry name" value="SOLEUCYL-TRNA SYNTHETASE"/>
    <property type="match status" value="1"/>
</dbReference>
<keyword evidence="7 10" id="KW-0030">Aminoacyl-tRNA synthetase</keyword>
<evidence type="ECO:0000256" key="7">
    <source>
        <dbReference type="ARBA" id="ARBA00023146"/>
    </source>
</evidence>
<dbReference type="SUPFAM" id="SSF50677">
    <property type="entry name" value="ValRS/IleRS/LeuRS editing domain"/>
    <property type="match status" value="1"/>
</dbReference>
<dbReference type="InterPro" id="IPR009080">
    <property type="entry name" value="tRNAsynth_Ia_anticodon-bd"/>
</dbReference>
<comment type="similarity">
    <text evidence="1 10">Belongs to the class-I aminoacyl-tRNA synthetase family.</text>
</comment>
<evidence type="ECO:0000256" key="8">
    <source>
        <dbReference type="ARBA" id="ARBA00032665"/>
    </source>
</evidence>
<keyword evidence="16" id="KW-1185">Reference proteome</keyword>
<evidence type="ECO:0000256" key="5">
    <source>
        <dbReference type="ARBA" id="ARBA00022840"/>
    </source>
</evidence>
<dbReference type="EMBL" id="GL349454">
    <property type="protein sequence ID" value="KNC49299.1"/>
    <property type="molecule type" value="Genomic_DNA"/>
</dbReference>
<dbReference type="CDD" id="cd07961">
    <property type="entry name" value="Anticodon_Ia_Ile_ABEc"/>
    <property type="match status" value="1"/>
</dbReference>
<evidence type="ECO:0000256" key="1">
    <source>
        <dbReference type="ARBA" id="ARBA00005594"/>
    </source>
</evidence>
<dbReference type="Gene3D" id="3.90.740.10">
    <property type="entry name" value="Valyl/Leucyl/Isoleucyl-tRNA synthetase, editing domain"/>
    <property type="match status" value="1"/>
</dbReference>
<dbReference type="Pfam" id="PF19302">
    <property type="entry name" value="DUF5915"/>
    <property type="match status" value="1"/>
</dbReference>
<keyword evidence="12" id="KW-0812">Transmembrane</keyword>
<dbReference type="InterPro" id="IPR014729">
    <property type="entry name" value="Rossmann-like_a/b/a_fold"/>
</dbReference>
<feature type="transmembrane region" description="Helical" evidence="12">
    <location>
        <begin position="749"/>
        <end position="771"/>
    </location>
</feature>
<keyword evidence="4 10" id="KW-0547">Nucleotide-binding</keyword>
<dbReference type="RefSeq" id="XP_013758011.1">
    <property type="nucleotide sequence ID" value="XM_013902557.1"/>
</dbReference>
<gene>
    <name evidence="15" type="ORF">AMSG_05297</name>
</gene>
<sequence length="1160" mass="128594">MAASQFTPLPAQRKFAKKEEETLEYWRKIDAFRTSLKLSEGKPEFSFFDGPPFATGLPHYGHILAGTIKDAVTRYAHMTGHHVTRRFGWDCHGLPIEYLIDKKLGITSRQQVLDMGIAAYNTECRSIVMRYSKEWERVVERVGRWIDFDNDYKTMDTPFMESVWWVFSQLFEKGLVYKGFKVMPYSTACSTPLSNFEAGQNYKDVSDPAVTVSFPLVDEPGVALLAWTTTPWTLPSNLALCVNPEMTYVQVHDTERDTDFILLKDRLASLYPSAKKGKGKGKGKKKGKAKAAGDDGAAASGDDAPKFTIVREFPGAELAGRRYTPLFTYFADNEGAENYWQVLTDDYVSADSGTGVVHQAPAFGEDDYRVCLGAGVIVKGGELPCPVDFDGNFTARVTDFAGVHVKAADKAIIKKLKDEGRLVVAGSIVHSYPFCWRSDTPLIYRAIPSWFVNVTALKERLVANNKESHWVPEEIGTRRFHNWLENARDWAISRNRFWGTPIPVWMSDDGEEVVVVSSVAQLEELTGATGITDLHRDTIDDLTIPSKRDGMPPLKRIDEVFDCWFESGSMPYAQKHYPFENKESFEASYFPADFIAEGLDQTRGWFYTLLVISTALFDTSPFKNVIVNGLVLAADGKKMSKSKQNYPNPETEIIDVYGADALRLYLINSPVVHAQELKFRSEGVFAVIRDVFNPWYNAQRFFVEYANELATAGHAFDPAAGSATTNLMDKWILSECESLIAFVRQEMEAYRLSTVVPGLLTFIELLTNWWLRLNRPRLKGQASVDEWKTSLAVLFGMLFKLTVTMAPLTPFLVEDLYQSLKPALPEEMLADSVHYLSFPTADESIRDPAIEAAVASMRKVIVMARVLRDQIGRSSKYPLAKMIVIHSDAAVLDQLATVAAYVKDEANVEDIVFETDFAKYVDARAEPNHRALGPRLGKGAGKVFGAIKRLDTAAVAAFLANGELALDDGVTLAGDDMTVSFVKREATDADATSYEVITEGAFVVLLDTTFDQTLENKGLARDILSRVQKLRKSSGLVIADSVDVWVDLAAAPFLEDVLAQNAETITNVLGAPVRPLASRPALASSEIARETQKLNGAEFDLVFTRPVALLTAQDAPPALAAFVATLNVAHLAAGDILDFEFDGTAHHLVVGEDVVVSSNM</sequence>
<feature type="domain" description="Methionyl/Valyl/Leucyl/Isoleucyl-tRNA synthetase anticodon-binding" evidence="14">
    <location>
        <begin position="729"/>
        <end position="880"/>
    </location>
</feature>
<keyword evidence="12" id="KW-0472">Membrane</keyword>
<name>A0A0L0DAB6_THETB</name>
<dbReference type="CDD" id="cd00818">
    <property type="entry name" value="IleRS_core"/>
    <property type="match status" value="1"/>
</dbReference>
<dbReference type="InterPro" id="IPR002301">
    <property type="entry name" value="Ile-tRNA-ligase"/>
</dbReference>
<keyword evidence="5 10" id="KW-0067">ATP-binding</keyword>
<dbReference type="GeneID" id="25564734"/>
<evidence type="ECO:0000256" key="2">
    <source>
        <dbReference type="ARBA" id="ARBA00013165"/>
    </source>
</evidence>
<dbReference type="Proteomes" id="UP000054408">
    <property type="component" value="Unassembled WGS sequence"/>
</dbReference>
<feature type="region of interest" description="Disordered" evidence="11">
    <location>
        <begin position="274"/>
        <end position="300"/>
    </location>
</feature>
<evidence type="ECO:0000313" key="16">
    <source>
        <dbReference type="Proteomes" id="UP000054408"/>
    </source>
</evidence>
<dbReference type="GO" id="GO:0004822">
    <property type="term" value="F:isoleucine-tRNA ligase activity"/>
    <property type="evidence" value="ECO:0007669"/>
    <property type="project" value="UniProtKB-EC"/>
</dbReference>
<evidence type="ECO:0000256" key="10">
    <source>
        <dbReference type="RuleBase" id="RU363035"/>
    </source>
</evidence>
<dbReference type="OrthoDB" id="1706657at2759"/>
<dbReference type="Pfam" id="PF00133">
    <property type="entry name" value="tRNA-synt_1"/>
    <property type="match status" value="1"/>
</dbReference>
<protein>
    <recommendedName>
        <fullName evidence="2">isoleucine--tRNA ligase</fullName>
        <ecNumber evidence="2">6.1.1.5</ecNumber>
    </recommendedName>
    <alternativeName>
        <fullName evidence="8">Isoleucyl-tRNA synthetase</fullName>
    </alternativeName>
</protein>
<dbReference type="PROSITE" id="PS00178">
    <property type="entry name" value="AA_TRNA_LIGASE_I"/>
    <property type="match status" value="1"/>
</dbReference>
<dbReference type="FunFam" id="3.40.50.620:FF:000023">
    <property type="entry name" value="Isoleucyl-tRNA synthetase,cytoplasmic"/>
    <property type="match status" value="1"/>
</dbReference>
<accession>A0A0L0DAB6</accession>
<dbReference type="InterPro" id="IPR001412">
    <property type="entry name" value="aa-tRNA-synth_I_CS"/>
</dbReference>
<dbReference type="GO" id="GO:0000049">
    <property type="term" value="F:tRNA binding"/>
    <property type="evidence" value="ECO:0007669"/>
    <property type="project" value="InterPro"/>
</dbReference>
<dbReference type="SUPFAM" id="SSF47323">
    <property type="entry name" value="Anticodon-binding domain of a subclass of class I aminoacyl-tRNA synthetases"/>
    <property type="match status" value="1"/>
</dbReference>
<organism evidence="15 16">
    <name type="scientific">Thecamonas trahens ATCC 50062</name>
    <dbReference type="NCBI Taxonomy" id="461836"/>
    <lineage>
        <taxon>Eukaryota</taxon>
        <taxon>Apusozoa</taxon>
        <taxon>Apusomonadida</taxon>
        <taxon>Apusomonadidae</taxon>
        <taxon>Thecamonas</taxon>
    </lineage>
</organism>
<dbReference type="Gene3D" id="1.10.730.10">
    <property type="entry name" value="Isoleucyl-tRNA Synthetase, Domain 1"/>
    <property type="match status" value="1"/>
</dbReference>
<dbReference type="FunFam" id="3.40.50.620:FF:000133">
    <property type="entry name" value="Isoleucyl-tRNA synthetase, cytoplasmic"/>
    <property type="match status" value="1"/>
</dbReference>
<dbReference type="PANTHER" id="PTHR42780:SF1">
    <property type="entry name" value="ISOLEUCINE--TRNA LIGASE, CYTOPLASMIC"/>
    <property type="match status" value="1"/>
</dbReference>
<reference evidence="15 16" key="1">
    <citation type="submission" date="2010-05" db="EMBL/GenBank/DDBJ databases">
        <title>The Genome Sequence of Thecamonas trahens ATCC 50062.</title>
        <authorList>
            <consortium name="The Broad Institute Genome Sequencing Platform"/>
            <person name="Russ C."/>
            <person name="Cuomo C."/>
            <person name="Shea T."/>
            <person name="Young S.K."/>
            <person name="Zeng Q."/>
            <person name="Koehrsen M."/>
            <person name="Haas B."/>
            <person name="Borodovsky M."/>
            <person name="Guigo R."/>
            <person name="Alvarado L."/>
            <person name="Berlin A."/>
            <person name="Bochicchio J."/>
            <person name="Borenstein D."/>
            <person name="Chapman S."/>
            <person name="Chen Z."/>
            <person name="Freedman E."/>
            <person name="Gellesch M."/>
            <person name="Goldberg J."/>
            <person name="Griggs A."/>
            <person name="Gujja S."/>
            <person name="Heilman E."/>
            <person name="Heiman D."/>
            <person name="Hepburn T."/>
            <person name="Howarth C."/>
            <person name="Jen D."/>
            <person name="Larson L."/>
            <person name="Mehta T."/>
            <person name="Park D."/>
            <person name="Pearson M."/>
            <person name="Roberts A."/>
            <person name="Saif S."/>
            <person name="Shenoy N."/>
            <person name="Sisk P."/>
            <person name="Stolte C."/>
            <person name="Sykes S."/>
            <person name="Thomson T."/>
            <person name="Walk T."/>
            <person name="White J."/>
            <person name="Yandava C."/>
            <person name="Burger G."/>
            <person name="Gray M.W."/>
            <person name="Holland P.W.H."/>
            <person name="King N."/>
            <person name="Lang F.B.F."/>
            <person name="Roger A.J."/>
            <person name="Ruiz-Trillo I."/>
            <person name="Lander E."/>
            <person name="Nusbaum C."/>
        </authorList>
    </citation>
    <scope>NUCLEOTIDE SEQUENCE [LARGE SCALE GENOMIC DNA]</scope>
    <source>
        <strain evidence="15 16">ATCC 50062</strain>
    </source>
</reference>
<dbReference type="InterPro" id="IPR033709">
    <property type="entry name" value="Anticodon_Ile_ABEc"/>
</dbReference>
<dbReference type="GO" id="GO:0002161">
    <property type="term" value="F:aminoacyl-tRNA deacylase activity"/>
    <property type="evidence" value="ECO:0007669"/>
    <property type="project" value="InterPro"/>
</dbReference>
<dbReference type="InterPro" id="IPR023586">
    <property type="entry name" value="Ile-tRNA-ligase_type2"/>
</dbReference>
<evidence type="ECO:0000256" key="12">
    <source>
        <dbReference type="SAM" id="Phobius"/>
    </source>
</evidence>
<evidence type="ECO:0000256" key="11">
    <source>
        <dbReference type="SAM" id="MobiDB-lite"/>
    </source>
</evidence>
<dbReference type="PRINTS" id="PR00984">
    <property type="entry name" value="TRNASYNTHILE"/>
</dbReference>
<dbReference type="InterPro" id="IPR013155">
    <property type="entry name" value="M/V/L/I-tRNA-synth_anticd-bd"/>
</dbReference>
<evidence type="ECO:0000313" key="15">
    <source>
        <dbReference type="EMBL" id="KNC49299.1"/>
    </source>
</evidence>
<dbReference type="Pfam" id="PF08264">
    <property type="entry name" value="Anticodon_1"/>
    <property type="match status" value="1"/>
</dbReference>
<dbReference type="OMA" id="EIIVIHK"/>
<dbReference type="eggNOG" id="KOG0434">
    <property type="taxonomic scope" value="Eukaryota"/>
</dbReference>
<dbReference type="InterPro" id="IPR002300">
    <property type="entry name" value="aa-tRNA-synth_Ia"/>
</dbReference>
<dbReference type="HAMAP" id="MF_02003">
    <property type="entry name" value="Ile_tRNA_synth_type2"/>
    <property type="match status" value="1"/>
</dbReference>
<keyword evidence="6 10" id="KW-0648">Protein biosynthesis</keyword>
<feature type="transmembrane region" description="Helical" evidence="12">
    <location>
        <begin position="791"/>
        <end position="813"/>
    </location>
</feature>
<keyword evidence="3 10" id="KW-0436">Ligase</keyword>
<keyword evidence="12" id="KW-1133">Transmembrane helix</keyword>
<dbReference type="STRING" id="461836.A0A0L0DAB6"/>
<dbReference type="InterPro" id="IPR009008">
    <property type="entry name" value="Val/Leu/Ile-tRNA-synth_edit"/>
</dbReference>